<comment type="similarity">
    <text evidence="3 5">Belongs to the pectinacetylesterase family.</text>
</comment>
<sequence length="255" mass="28859">MFQIFIIGIELRLIIAMEGHFLGTLCIKMGGQRIWKAIVDDLLPKGLNVADKALLSGCSAGGLATFLHCDNFTSYLPKTATVKCMSDAGVFLDIMDINLNYKAREFFRKLVVLQGAEQFLNENCTTSRSLVNLHGEQKFPYQCFFPQYALPYVKAPYFILNTVYDDYQIGHHLVPPYTDPNKVWEQCKNNHTACNQHQLNILQDSLLTVLIKALNMNLQTIAEAVGDWYFERRETKLVGCDKYPCDGSSCHNTKG</sequence>
<keyword evidence="5" id="KW-0961">Cell wall biogenesis/degradation</keyword>
<dbReference type="EC" id="3.1.1.-" evidence="5"/>
<evidence type="ECO:0000256" key="5">
    <source>
        <dbReference type="RuleBase" id="RU363114"/>
    </source>
</evidence>
<evidence type="ECO:0000256" key="2">
    <source>
        <dbReference type="ARBA" id="ARBA00004191"/>
    </source>
</evidence>
<evidence type="ECO:0000256" key="4">
    <source>
        <dbReference type="ARBA" id="ARBA00022512"/>
    </source>
</evidence>
<dbReference type="PANTHER" id="PTHR21562">
    <property type="entry name" value="NOTUM-RELATED"/>
    <property type="match status" value="1"/>
</dbReference>
<dbReference type="Proteomes" id="UP000316621">
    <property type="component" value="Chromosome 4"/>
</dbReference>
<dbReference type="STRING" id="3469.A0A4Y7J7E5"/>
<gene>
    <name evidence="6" type="ORF">C5167_004365</name>
</gene>
<keyword evidence="7" id="KW-1185">Reference proteome</keyword>
<dbReference type="AlphaFoldDB" id="A0A4Y7J7E5"/>
<keyword evidence="5" id="KW-0378">Hydrolase</keyword>
<keyword evidence="5" id="KW-0964">Secreted</keyword>
<reference evidence="6 7" key="1">
    <citation type="journal article" date="2018" name="Science">
        <title>The opium poppy genome and morphinan production.</title>
        <authorList>
            <person name="Guo L."/>
            <person name="Winzer T."/>
            <person name="Yang X."/>
            <person name="Li Y."/>
            <person name="Ning Z."/>
            <person name="He Z."/>
            <person name="Teodor R."/>
            <person name="Lu Y."/>
            <person name="Bowser T.A."/>
            <person name="Graham I.A."/>
            <person name="Ye K."/>
        </authorList>
    </citation>
    <scope>NUCLEOTIDE SEQUENCE [LARGE SCALE GENOMIC DNA]</scope>
    <source>
        <strain evidence="7">cv. HN1</strain>
        <tissue evidence="6">Leaves</tissue>
    </source>
</reference>
<comment type="function">
    <text evidence="1 5">Hydrolyzes acetyl esters in homogalacturonan regions of pectin. In type I primary cell wall, galacturonic acid residues of pectin can be acetylated at the O-2 and O-3 positions. Decreasing the degree of acetylation of pectin gels in vitro alters their physical properties.</text>
</comment>
<dbReference type="EMBL" id="CM010718">
    <property type="protein sequence ID" value="RZC57063.1"/>
    <property type="molecule type" value="Genomic_DNA"/>
</dbReference>
<dbReference type="GO" id="GO:0016787">
    <property type="term" value="F:hydrolase activity"/>
    <property type="evidence" value="ECO:0007669"/>
    <property type="project" value="UniProtKB-KW"/>
</dbReference>
<comment type="subcellular location">
    <subcellularLocation>
        <location evidence="2 5">Secreted</location>
        <location evidence="2 5">Cell wall</location>
    </subcellularLocation>
</comment>
<proteinExistence type="inferred from homology"/>
<dbReference type="Pfam" id="PF03283">
    <property type="entry name" value="PAE"/>
    <property type="match status" value="1"/>
</dbReference>
<evidence type="ECO:0000313" key="7">
    <source>
        <dbReference type="Proteomes" id="UP000316621"/>
    </source>
</evidence>
<dbReference type="PANTHER" id="PTHR21562:SF69">
    <property type="entry name" value="PECTIN ACETYLESTERASE 9"/>
    <property type="match status" value="1"/>
</dbReference>
<evidence type="ECO:0000313" key="6">
    <source>
        <dbReference type="EMBL" id="RZC57063.1"/>
    </source>
</evidence>
<protein>
    <recommendedName>
        <fullName evidence="5">Pectin acetylesterase</fullName>
        <ecNumber evidence="5">3.1.1.-</ecNumber>
    </recommendedName>
</protein>
<dbReference type="Gramene" id="RZC57063">
    <property type="protein sequence ID" value="RZC57063"/>
    <property type="gene ID" value="C5167_004365"/>
</dbReference>
<name>A0A4Y7J7E5_PAPSO</name>
<dbReference type="InterPro" id="IPR004963">
    <property type="entry name" value="PAE/NOTUM"/>
</dbReference>
<dbReference type="GO" id="GO:0071555">
    <property type="term" value="P:cell wall organization"/>
    <property type="evidence" value="ECO:0007669"/>
    <property type="project" value="UniProtKB-KW"/>
</dbReference>
<evidence type="ECO:0000256" key="3">
    <source>
        <dbReference type="ARBA" id="ARBA00005784"/>
    </source>
</evidence>
<dbReference type="OMA" id="KALPNEC"/>
<keyword evidence="4 5" id="KW-0134">Cell wall</keyword>
<organism evidence="6 7">
    <name type="scientific">Papaver somniferum</name>
    <name type="common">Opium poppy</name>
    <dbReference type="NCBI Taxonomy" id="3469"/>
    <lineage>
        <taxon>Eukaryota</taxon>
        <taxon>Viridiplantae</taxon>
        <taxon>Streptophyta</taxon>
        <taxon>Embryophyta</taxon>
        <taxon>Tracheophyta</taxon>
        <taxon>Spermatophyta</taxon>
        <taxon>Magnoliopsida</taxon>
        <taxon>Ranunculales</taxon>
        <taxon>Papaveraceae</taxon>
        <taxon>Papaveroideae</taxon>
        <taxon>Papaver</taxon>
    </lineage>
</organism>
<evidence type="ECO:0000256" key="1">
    <source>
        <dbReference type="ARBA" id="ARBA00003534"/>
    </source>
</evidence>
<accession>A0A4Y7J7E5</accession>